<dbReference type="PANTHER" id="PTHR23030">
    <property type="entry name" value="PCD6 INTERACTING PROTEIN-RELATED"/>
    <property type="match status" value="1"/>
</dbReference>
<evidence type="ECO:0000313" key="4">
    <source>
        <dbReference type="EMBL" id="KAA8907826.1"/>
    </source>
</evidence>
<dbReference type="Gene3D" id="1.20.140.50">
    <property type="entry name" value="alix/aip1 like domains"/>
    <property type="match status" value="1"/>
</dbReference>
<dbReference type="AlphaFoldDB" id="A0A5J5EYR8"/>
<sequence length="802" mass="89687">MASAPILDIPFRQSMPLELSSAVKQYISTKYDQHPDMFAADLAAIDQLRNDAIHVQEPHQSGIRKLAEYAAQLQWISGKFPIDIGADFIWYPALGYNTNKPMTQNNLQFERANILCNLAALYSQLGTSLRSDISASGLKAACNYYCASAGVLKYLHQSVIPELRSTPPEDMDAMTLACLEQLMLAQAQECFWLKAVQDENKDSVIARLAASVSDYYDTAGEFGSKSSSIRSEWMHHMNAKHYHFAAAAQYRQAQDCLAKSKYGEEVARLKDSLDAANEALSYRRYLNQTIIGDLMGLKDKVTDVLKGAEKDNDMIYMCPVPPPASLPRISRASMVSARIPKEVSEGTSMLSDTGPYSAPLFAKLVPFAVHLAATIYVERRDRLVNNTIVDELENLTAKLHDLLQSLNLPGSLQALEKPLGLPPGILAHAEEVKQQGGVEKLLASIRDIDKLRANNLIMYGEAMKLLLTEAAEDEKLRQRHGTDRWTRNPSQIAAGKIAEQVAEYDRILKSAENTDKLVRGKLAENESMLRLLGGRTHELEEFVPNSSRATLTATMDREVGKLRQCINEVTRLESRRRRKIEVLRQKAKADDITTSILTEAGRLERENPLRKIESADFEPLFNSRLELRYNTDKLILQQESEEQEDLVSRLREANTSFLASRRMDSSLKEREDAIQAVENAFFKYKELITNLDVGLKFYNDLTRLLSRFRDECNHFVYGRRVEAGQMEVGITSSIHNMRMSTPVGGPTPPQIPATPVPVPSTPQPQPQTPLPAPRPTQPLPKPGLWQGDSSTPLRFGGPPPGR</sequence>
<dbReference type="Pfam" id="PF13949">
    <property type="entry name" value="ALIX_LYPXL_bnd"/>
    <property type="match status" value="1"/>
</dbReference>
<evidence type="ECO:0000256" key="2">
    <source>
        <dbReference type="SAM" id="MobiDB-lite"/>
    </source>
</evidence>
<dbReference type="InParanoid" id="A0A5J5EYR8"/>
<dbReference type="Proteomes" id="UP000326924">
    <property type="component" value="Unassembled WGS sequence"/>
</dbReference>
<dbReference type="InterPro" id="IPR038499">
    <property type="entry name" value="BRO1_sf"/>
</dbReference>
<comment type="similarity">
    <text evidence="1">Belongs to the palA/RIM20 family.</text>
</comment>
<feature type="compositionally biased region" description="Pro residues" evidence="2">
    <location>
        <begin position="745"/>
        <end position="781"/>
    </location>
</feature>
<dbReference type="FunCoup" id="A0A5J5EYR8">
    <property type="interactions" value="1260"/>
</dbReference>
<dbReference type="CDD" id="cd09241">
    <property type="entry name" value="BRO1_ScRim20-like"/>
    <property type="match status" value="1"/>
</dbReference>
<gene>
    <name evidence="4" type="ORF">FN846DRAFT_946380</name>
</gene>
<dbReference type="GO" id="GO:0005768">
    <property type="term" value="C:endosome"/>
    <property type="evidence" value="ECO:0007669"/>
    <property type="project" value="TreeGrafter"/>
</dbReference>
<feature type="region of interest" description="Disordered" evidence="2">
    <location>
        <begin position="736"/>
        <end position="802"/>
    </location>
</feature>
<dbReference type="PROSITE" id="PS51180">
    <property type="entry name" value="BRO1"/>
    <property type="match status" value="1"/>
</dbReference>
<name>A0A5J5EYR8_9PEZI</name>
<evidence type="ECO:0000259" key="3">
    <source>
        <dbReference type="PROSITE" id="PS51180"/>
    </source>
</evidence>
<dbReference type="InterPro" id="IPR004328">
    <property type="entry name" value="BRO1_dom"/>
</dbReference>
<dbReference type="Gene3D" id="1.20.120.560">
    <property type="entry name" value="alix/aip1 in complex with the ypdl late domain"/>
    <property type="match status" value="1"/>
</dbReference>
<accession>A0A5J5EYR8</accession>
<comment type="caution">
    <text evidence="4">The sequence shown here is derived from an EMBL/GenBank/DDBJ whole genome shotgun (WGS) entry which is preliminary data.</text>
</comment>
<dbReference type="Gene3D" id="1.25.40.280">
    <property type="entry name" value="alix/aip1 like domains"/>
    <property type="match status" value="1"/>
</dbReference>
<evidence type="ECO:0000256" key="1">
    <source>
        <dbReference type="ARBA" id="ARBA00038154"/>
    </source>
</evidence>
<proteinExistence type="inferred from homology"/>
<dbReference type="EMBL" id="VXIS01000075">
    <property type="protein sequence ID" value="KAA8907826.1"/>
    <property type="molecule type" value="Genomic_DNA"/>
</dbReference>
<keyword evidence="5" id="KW-1185">Reference proteome</keyword>
<reference evidence="4 5" key="1">
    <citation type="submission" date="2019-09" db="EMBL/GenBank/DDBJ databases">
        <title>Draft genome of the ectomycorrhizal ascomycete Sphaerosporella brunnea.</title>
        <authorList>
            <consortium name="DOE Joint Genome Institute"/>
            <person name="Benucci G.M."/>
            <person name="Marozzi G."/>
            <person name="Antonielli L."/>
            <person name="Sanchez S."/>
            <person name="Marco P."/>
            <person name="Wang X."/>
            <person name="Falini L.B."/>
            <person name="Barry K."/>
            <person name="Haridas S."/>
            <person name="Lipzen A."/>
            <person name="Labutti K."/>
            <person name="Grigoriev I.V."/>
            <person name="Murat C."/>
            <person name="Martin F."/>
            <person name="Albertini E."/>
            <person name="Donnini D."/>
            <person name="Bonito G."/>
        </authorList>
    </citation>
    <scope>NUCLEOTIDE SEQUENCE [LARGE SCALE GENOMIC DNA]</scope>
    <source>
        <strain evidence="4 5">Sb_GMNB300</strain>
    </source>
</reference>
<dbReference type="Pfam" id="PF03097">
    <property type="entry name" value="BRO1"/>
    <property type="match status" value="1"/>
</dbReference>
<dbReference type="SMART" id="SM01041">
    <property type="entry name" value="BRO1"/>
    <property type="match status" value="1"/>
</dbReference>
<feature type="domain" description="BRO1" evidence="3">
    <location>
        <begin position="5"/>
        <end position="399"/>
    </location>
</feature>
<evidence type="ECO:0000313" key="5">
    <source>
        <dbReference type="Proteomes" id="UP000326924"/>
    </source>
</evidence>
<dbReference type="PANTHER" id="PTHR23030:SF39">
    <property type="entry name" value="PROGRAMMED CELL DEATH 6-INTERACTING PROTEIN"/>
    <property type="match status" value="1"/>
</dbReference>
<protein>
    <submittedName>
        <fullName evidence="4">BRO1-like domain-containing protein</fullName>
    </submittedName>
</protein>
<organism evidence="4 5">
    <name type="scientific">Sphaerosporella brunnea</name>
    <dbReference type="NCBI Taxonomy" id="1250544"/>
    <lineage>
        <taxon>Eukaryota</taxon>
        <taxon>Fungi</taxon>
        <taxon>Dikarya</taxon>
        <taxon>Ascomycota</taxon>
        <taxon>Pezizomycotina</taxon>
        <taxon>Pezizomycetes</taxon>
        <taxon>Pezizales</taxon>
        <taxon>Pyronemataceae</taxon>
        <taxon>Sphaerosporella</taxon>
    </lineage>
</organism>
<dbReference type="InterPro" id="IPR025304">
    <property type="entry name" value="ALIX_V_dom"/>
</dbReference>
<dbReference type="OrthoDB" id="64867at2759"/>